<keyword evidence="1" id="KW-1185">Reference proteome</keyword>
<proteinExistence type="predicted"/>
<dbReference type="Proteomes" id="UP000035642">
    <property type="component" value="Unassembled WGS sequence"/>
</dbReference>
<evidence type="ECO:0000313" key="2">
    <source>
        <dbReference type="WBParaSite" id="ACAC_0000606801-mRNA-1"/>
    </source>
</evidence>
<protein>
    <submittedName>
        <fullName evidence="2">Thyroglobulin type-1 domain-containing protein</fullName>
    </submittedName>
</protein>
<evidence type="ECO:0000313" key="1">
    <source>
        <dbReference type="Proteomes" id="UP000035642"/>
    </source>
</evidence>
<dbReference type="WBParaSite" id="ACAC_0000606801-mRNA-1">
    <property type="protein sequence ID" value="ACAC_0000606801-mRNA-1"/>
    <property type="gene ID" value="ACAC_0000606801"/>
</dbReference>
<organism evidence="1 2">
    <name type="scientific">Angiostrongylus cantonensis</name>
    <name type="common">Rat lungworm</name>
    <dbReference type="NCBI Taxonomy" id="6313"/>
    <lineage>
        <taxon>Eukaryota</taxon>
        <taxon>Metazoa</taxon>
        <taxon>Ecdysozoa</taxon>
        <taxon>Nematoda</taxon>
        <taxon>Chromadorea</taxon>
        <taxon>Rhabditida</taxon>
        <taxon>Rhabditina</taxon>
        <taxon>Rhabditomorpha</taxon>
        <taxon>Strongyloidea</taxon>
        <taxon>Metastrongylidae</taxon>
        <taxon>Angiostrongylus</taxon>
    </lineage>
</organism>
<reference evidence="1" key="1">
    <citation type="submission" date="2012-09" db="EMBL/GenBank/DDBJ databases">
        <authorList>
            <person name="Martin A.A."/>
        </authorList>
    </citation>
    <scope>NUCLEOTIDE SEQUENCE</scope>
</reference>
<accession>A0A0K0D7M3</accession>
<dbReference type="AlphaFoldDB" id="A0A0K0D7M3"/>
<name>A0A0K0D7M3_ANGCA</name>
<sequence>MVEALEYPVQTEAELTTHETPSAHRCVRNKCFSDTIVEHSWCQCQGMSGYAKAVQNVHTISYISCGLLDDVSFMGSGSVSENVEACFKWYDVLLSVDLLSAY</sequence>
<reference evidence="2" key="2">
    <citation type="submission" date="2017-02" db="UniProtKB">
        <authorList>
            <consortium name="WormBaseParasite"/>
        </authorList>
    </citation>
    <scope>IDENTIFICATION</scope>
</reference>